<accession>A0A9P7DJB5</accession>
<dbReference type="GeneID" id="64635433"/>
<evidence type="ECO:0000313" key="2">
    <source>
        <dbReference type="Proteomes" id="UP000807769"/>
    </source>
</evidence>
<reference evidence="1" key="1">
    <citation type="journal article" date="2020" name="New Phytol.">
        <title>Comparative genomics reveals dynamic genome evolution in host specialist ectomycorrhizal fungi.</title>
        <authorList>
            <person name="Lofgren L.A."/>
            <person name="Nguyen N.H."/>
            <person name="Vilgalys R."/>
            <person name="Ruytinx J."/>
            <person name="Liao H.L."/>
            <person name="Branco S."/>
            <person name="Kuo A."/>
            <person name="LaButti K."/>
            <person name="Lipzen A."/>
            <person name="Andreopoulos W."/>
            <person name="Pangilinan J."/>
            <person name="Riley R."/>
            <person name="Hundley H."/>
            <person name="Na H."/>
            <person name="Barry K."/>
            <person name="Grigoriev I.V."/>
            <person name="Stajich J.E."/>
            <person name="Kennedy P.G."/>
        </authorList>
    </citation>
    <scope>NUCLEOTIDE SEQUENCE</scope>
    <source>
        <strain evidence="1">MN1</strain>
    </source>
</reference>
<dbReference type="AlphaFoldDB" id="A0A9P7DJB5"/>
<dbReference type="RefSeq" id="XP_041185323.1">
    <property type="nucleotide sequence ID" value="XM_041341417.1"/>
</dbReference>
<dbReference type="Proteomes" id="UP000807769">
    <property type="component" value="Unassembled WGS sequence"/>
</dbReference>
<proteinExistence type="predicted"/>
<organism evidence="1 2">
    <name type="scientific">Suillus subaureus</name>
    <dbReference type="NCBI Taxonomy" id="48587"/>
    <lineage>
        <taxon>Eukaryota</taxon>
        <taxon>Fungi</taxon>
        <taxon>Dikarya</taxon>
        <taxon>Basidiomycota</taxon>
        <taxon>Agaricomycotina</taxon>
        <taxon>Agaricomycetes</taxon>
        <taxon>Agaricomycetidae</taxon>
        <taxon>Boletales</taxon>
        <taxon>Suillineae</taxon>
        <taxon>Suillaceae</taxon>
        <taxon>Suillus</taxon>
    </lineage>
</organism>
<dbReference type="OrthoDB" id="2654320at2759"/>
<keyword evidence="2" id="KW-1185">Reference proteome</keyword>
<comment type="caution">
    <text evidence="1">The sequence shown here is derived from an EMBL/GenBank/DDBJ whole genome shotgun (WGS) entry which is preliminary data.</text>
</comment>
<evidence type="ECO:0000313" key="1">
    <source>
        <dbReference type="EMBL" id="KAG1796171.1"/>
    </source>
</evidence>
<name>A0A9P7DJB5_9AGAM</name>
<gene>
    <name evidence="1" type="ORF">BJ212DRAFT_1489439</name>
</gene>
<sequence>MPHTSVPGPAFHQATDPPQSFPLLTYHTELLYPTTSFVLISLQEEIAFSTLRGSILPPSRIFTSTSFCATTPISSHPSTPKVTKAVSFSAKHVSQLGELDQLPMCSSITSMNSNTSKIIKPKGEAGHLS</sequence>
<dbReference type="EMBL" id="JABBWG010000277">
    <property type="protein sequence ID" value="KAG1796171.1"/>
    <property type="molecule type" value="Genomic_DNA"/>
</dbReference>
<protein>
    <submittedName>
        <fullName evidence="1">Uncharacterized protein</fullName>
    </submittedName>
</protein>